<feature type="domain" description="Isopenicillin N synthase-like Fe(2+) 2OG dioxygenase" evidence="1">
    <location>
        <begin position="93"/>
        <end position="123"/>
    </location>
</feature>
<dbReference type="InterPro" id="IPR044861">
    <property type="entry name" value="IPNS-like_FE2OG_OXY"/>
</dbReference>
<reference evidence="2" key="1">
    <citation type="submission" date="2019-12" db="EMBL/GenBank/DDBJ databases">
        <title>Genome sequencing and annotation of Brassica cretica.</title>
        <authorList>
            <person name="Studholme D.J."/>
            <person name="Sarris P.F."/>
        </authorList>
    </citation>
    <scope>NUCLEOTIDE SEQUENCE</scope>
    <source>
        <strain evidence="2">PFS-001/15</strain>
        <tissue evidence="2">Leaf</tissue>
    </source>
</reference>
<evidence type="ECO:0000313" key="2">
    <source>
        <dbReference type="EMBL" id="KAF2578503.1"/>
    </source>
</evidence>
<dbReference type="AlphaFoldDB" id="A0A8S9JAD0"/>
<accession>A0A8S9JAD0</accession>
<evidence type="ECO:0000313" key="3">
    <source>
        <dbReference type="Proteomes" id="UP000712281"/>
    </source>
</evidence>
<comment type="caution">
    <text evidence="2">The sequence shown here is derived from an EMBL/GenBank/DDBJ whole genome shotgun (WGS) entry which is preliminary data.</text>
</comment>
<dbReference type="SUPFAM" id="SSF51197">
    <property type="entry name" value="Clavaminate synthase-like"/>
    <property type="match status" value="1"/>
</dbReference>
<gene>
    <name evidence="2" type="ORF">F2Q68_00004035</name>
</gene>
<organism evidence="2 3">
    <name type="scientific">Brassica cretica</name>
    <name type="common">Mustard</name>
    <dbReference type="NCBI Taxonomy" id="69181"/>
    <lineage>
        <taxon>Eukaryota</taxon>
        <taxon>Viridiplantae</taxon>
        <taxon>Streptophyta</taxon>
        <taxon>Embryophyta</taxon>
        <taxon>Tracheophyta</taxon>
        <taxon>Spermatophyta</taxon>
        <taxon>Magnoliopsida</taxon>
        <taxon>eudicotyledons</taxon>
        <taxon>Gunneridae</taxon>
        <taxon>Pentapetalae</taxon>
        <taxon>rosids</taxon>
        <taxon>malvids</taxon>
        <taxon>Brassicales</taxon>
        <taxon>Brassicaceae</taxon>
        <taxon>Brassiceae</taxon>
        <taxon>Brassica</taxon>
    </lineage>
</organism>
<protein>
    <recommendedName>
        <fullName evidence="1">Isopenicillin N synthase-like Fe(2+) 2OG dioxygenase domain-containing protein</fullName>
    </recommendedName>
</protein>
<proteinExistence type="predicted"/>
<dbReference type="Gene3D" id="2.60.120.330">
    <property type="entry name" value="B-lactam Antibiotic, Isopenicillin N Synthase, Chain"/>
    <property type="match status" value="1"/>
</dbReference>
<dbReference type="Proteomes" id="UP000712281">
    <property type="component" value="Unassembled WGS sequence"/>
</dbReference>
<sequence length="165" mass="18356">MSVSVVSLPQSKPDMCSSLAVRMVCASFLVDVFSFCQRLPLSLSGLSDIVAPRFRLVIAACASSLATNRSSSGLHFASLYPCAFSSRAVMLTVQRLSNGKYKNVLHRVTVDKEKQRMSWPVFVDANPDVVIRPLTELITGDNPSMFKSIICKDFKYRRLYKLPVD</sequence>
<evidence type="ECO:0000259" key="1">
    <source>
        <dbReference type="Pfam" id="PF03171"/>
    </source>
</evidence>
<name>A0A8S9JAD0_BRACR</name>
<dbReference type="Pfam" id="PF03171">
    <property type="entry name" value="2OG-FeII_Oxy"/>
    <property type="match status" value="1"/>
</dbReference>
<dbReference type="EMBL" id="QGKW02001660">
    <property type="protein sequence ID" value="KAF2578503.1"/>
    <property type="molecule type" value="Genomic_DNA"/>
</dbReference>
<dbReference type="InterPro" id="IPR027443">
    <property type="entry name" value="IPNS-like_sf"/>
</dbReference>